<keyword evidence="2" id="KW-1185">Reference proteome</keyword>
<evidence type="ECO:0000313" key="1">
    <source>
        <dbReference type="EMBL" id="KAJ1366912.1"/>
    </source>
</evidence>
<dbReference type="AlphaFoldDB" id="A0AAD5QZY2"/>
<accession>A0AAD5QZY2</accession>
<organism evidence="1 2">
    <name type="scientific">Parelaphostrongylus tenuis</name>
    <name type="common">Meningeal worm</name>
    <dbReference type="NCBI Taxonomy" id="148309"/>
    <lineage>
        <taxon>Eukaryota</taxon>
        <taxon>Metazoa</taxon>
        <taxon>Ecdysozoa</taxon>
        <taxon>Nematoda</taxon>
        <taxon>Chromadorea</taxon>
        <taxon>Rhabditida</taxon>
        <taxon>Rhabditina</taxon>
        <taxon>Rhabditomorpha</taxon>
        <taxon>Strongyloidea</taxon>
        <taxon>Metastrongylidae</taxon>
        <taxon>Parelaphostrongylus</taxon>
    </lineage>
</organism>
<name>A0AAD5QZY2_PARTN</name>
<reference evidence="1" key="1">
    <citation type="submission" date="2021-06" db="EMBL/GenBank/DDBJ databases">
        <title>Parelaphostrongylus tenuis whole genome reference sequence.</title>
        <authorList>
            <person name="Garwood T.J."/>
            <person name="Larsen P.A."/>
            <person name="Fountain-Jones N.M."/>
            <person name="Garbe J.R."/>
            <person name="Macchietto M.G."/>
            <person name="Kania S.A."/>
            <person name="Gerhold R.W."/>
            <person name="Richards J.E."/>
            <person name="Wolf T.M."/>
        </authorList>
    </citation>
    <scope>NUCLEOTIDE SEQUENCE</scope>
    <source>
        <strain evidence="1">MNPRO001-30</strain>
        <tissue evidence="1">Meninges</tissue>
    </source>
</reference>
<sequence>MKVNSDNDKMTTVTSWKEFFVGRLLSFQSFSLITSIGKIVRKILIPKNIIVSRKTALHILDGRNAIGKREKIEIGKLK</sequence>
<proteinExistence type="predicted"/>
<dbReference type="EMBL" id="JAHQIW010005704">
    <property type="protein sequence ID" value="KAJ1366912.1"/>
    <property type="molecule type" value="Genomic_DNA"/>
</dbReference>
<protein>
    <submittedName>
        <fullName evidence="1">Uncharacterized protein</fullName>
    </submittedName>
</protein>
<gene>
    <name evidence="1" type="ORF">KIN20_027710</name>
</gene>
<dbReference type="Proteomes" id="UP001196413">
    <property type="component" value="Unassembled WGS sequence"/>
</dbReference>
<evidence type="ECO:0000313" key="2">
    <source>
        <dbReference type="Proteomes" id="UP001196413"/>
    </source>
</evidence>
<comment type="caution">
    <text evidence="1">The sequence shown here is derived from an EMBL/GenBank/DDBJ whole genome shotgun (WGS) entry which is preliminary data.</text>
</comment>